<dbReference type="AlphaFoldDB" id="A0AB39Q6P0"/>
<reference evidence="2" key="1">
    <citation type="submission" date="2024-07" db="EMBL/GenBank/DDBJ databases">
        <authorList>
            <person name="Yu S.T."/>
        </authorList>
    </citation>
    <scope>NUCLEOTIDE SEQUENCE</scope>
    <source>
        <strain evidence="2">R28</strain>
    </source>
</reference>
<evidence type="ECO:0000256" key="1">
    <source>
        <dbReference type="SAM" id="MobiDB-lite"/>
    </source>
</evidence>
<accession>A0AB39Q6P0</accession>
<sequence length="501" mass="55889">MNASREPTAVDFSDDGLARRAKALACTAPLQALDENKGSLRWVKADVYQLAEIALHTIDQVTISMDFDSGANQEKVVDQVKRFVALQAPERTTEEHRSVARHVLQRLINVGTVERSFNETIGAVDRSGVYRRFGFQFNLLVERAGRDGKIYLRASDEAINVLVGALDTDVESAQIAAEVKLDSLIKRGRLAEAKLAAEQARYRTVQYGEMLRQLLDATARDIRAVDWEREVPELLAHALAHIEERYDFEHRILSNISAARDKSDEPLHKQRAAELVTIVRDCIRRHMQLQKRLLTARSVFREEQDRQQFAELPLRAVLDLYGQVLNPVLDLSLRDALTVGEGFFSDAVGPEPPAVMDLSSLVTRLLRTAPERERLGEAIPELDLAETTEKPAFTLGDWAATDELLDFCDTPRQLSDLLAEAEHTARSTATLLLHRAFHALDPQVGERIARGDSRVLVGVGTGDRFDVPHFGGDDLLLCSVPITRPPDGTDPDSPLPEDTFE</sequence>
<organism evidence="2">
    <name type="scientific">Streptomyces sp. R28</name>
    <dbReference type="NCBI Taxonomy" id="3238628"/>
    <lineage>
        <taxon>Bacteria</taxon>
        <taxon>Bacillati</taxon>
        <taxon>Actinomycetota</taxon>
        <taxon>Actinomycetes</taxon>
        <taxon>Kitasatosporales</taxon>
        <taxon>Streptomycetaceae</taxon>
        <taxon>Streptomyces</taxon>
    </lineage>
</organism>
<evidence type="ECO:0008006" key="3">
    <source>
        <dbReference type="Google" id="ProtNLM"/>
    </source>
</evidence>
<dbReference type="EMBL" id="CP163439">
    <property type="protein sequence ID" value="XDQ38249.1"/>
    <property type="molecule type" value="Genomic_DNA"/>
</dbReference>
<gene>
    <name evidence="2" type="ORF">AB5J49_35520</name>
</gene>
<name>A0AB39Q6P0_9ACTN</name>
<protein>
    <recommendedName>
        <fullName evidence="3">DUF3375 domain-containing protein</fullName>
    </recommendedName>
</protein>
<evidence type="ECO:0000313" key="2">
    <source>
        <dbReference type="EMBL" id="XDQ38249.1"/>
    </source>
</evidence>
<proteinExistence type="predicted"/>
<dbReference type="RefSeq" id="WP_369172947.1">
    <property type="nucleotide sequence ID" value="NZ_CP163439.1"/>
</dbReference>
<feature type="region of interest" description="Disordered" evidence="1">
    <location>
        <begin position="481"/>
        <end position="501"/>
    </location>
</feature>